<dbReference type="PANTHER" id="PTHR34997:SF1">
    <property type="entry name" value="PEPTIDOGLYCAN-BINDING LYSIN DOMAIN"/>
    <property type="match status" value="1"/>
</dbReference>
<dbReference type="Gene3D" id="3.10.350.10">
    <property type="entry name" value="LysM domain"/>
    <property type="match status" value="1"/>
</dbReference>
<dbReference type="GO" id="GO:0008061">
    <property type="term" value="F:chitin binding"/>
    <property type="evidence" value="ECO:0007669"/>
    <property type="project" value="UniProtKB-KW"/>
</dbReference>
<dbReference type="SMART" id="SM00257">
    <property type="entry name" value="LysM"/>
    <property type="match status" value="1"/>
</dbReference>
<dbReference type="EMBL" id="KV425897">
    <property type="protein sequence ID" value="KZW00936.1"/>
    <property type="molecule type" value="Genomic_DNA"/>
</dbReference>
<dbReference type="InterPro" id="IPR036779">
    <property type="entry name" value="LysM_dom_sf"/>
</dbReference>
<feature type="region of interest" description="Disordered" evidence="3">
    <location>
        <begin position="203"/>
        <end position="223"/>
    </location>
</feature>
<protein>
    <recommendedName>
        <fullName evidence="5">LysM domain-containing protein</fullName>
    </recommendedName>
</protein>
<feature type="domain" description="LysM" evidence="5">
    <location>
        <begin position="236"/>
        <end position="282"/>
    </location>
</feature>
<name>A0A165NM28_EXIGL</name>
<dbReference type="InterPro" id="IPR018392">
    <property type="entry name" value="LysM"/>
</dbReference>
<keyword evidence="2" id="KW-0843">Virulence</keyword>
<evidence type="ECO:0000313" key="7">
    <source>
        <dbReference type="Proteomes" id="UP000077266"/>
    </source>
</evidence>
<dbReference type="Proteomes" id="UP000077266">
    <property type="component" value="Unassembled WGS sequence"/>
</dbReference>
<accession>A0A165NM28</accession>
<keyword evidence="4" id="KW-0732">Signal</keyword>
<feature type="compositionally biased region" description="Basic residues" evidence="3">
    <location>
        <begin position="203"/>
        <end position="217"/>
    </location>
</feature>
<dbReference type="CDD" id="cd00118">
    <property type="entry name" value="LysM"/>
    <property type="match status" value="1"/>
</dbReference>
<dbReference type="InParanoid" id="A0A165NM28"/>
<evidence type="ECO:0000256" key="1">
    <source>
        <dbReference type="ARBA" id="ARBA00022669"/>
    </source>
</evidence>
<dbReference type="SUPFAM" id="SSF54106">
    <property type="entry name" value="LysM domain"/>
    <property type="match status" value="1"/>
</dbReference>
<evidence type="ECO:0000256" key="4">
    <source>
        <dbReference type="SAM" id="SignalP"/>
    </source>
</evidence>
<keyword evidence="1" id="KW-0147">Chitin-binding</keyword>
<dbReference type="OrthoDB" id="5985073at2759"/>
<feature type="chain" id="PRO_5007863233" description="LysM domain-containing protein" evidence="4">
    <location>
        <begin position="21"/>
        <end position="284"/>
    </location>
</feature>
<sequence>MTKLSTLFFFLAIASTGAFGTPVPENDSTEVSSNGLNLELDPVDIADLNEDVNVDVDDLDLDDNDHIHINALSSREVCNVGPVNMNVVDTVFKVARSRHVTSKVLLATFETGLQESNFNNLNCGDQDSVGVFQQRPSQGWGTVKQIRDVKYATNKFLDVAIPHDKANPGFTAGQLAQSVQISEFPDRYDKRKAAAEALIKKARARAGKPKPKPKPSKPVKAPKNVAAGTIKKGCKKYHTVKKGDTCGPLAKSGGISTGTFLKINKGVHSNCNNLQIGKAYCVKN</sequence>
<dbReference type="PANTHER" id="PTHR34997">
    <property type="entry name" value="AM15"/>
    <property type="match status" value="1"/>
</dbReference>
<organism evidence="6 7">
    <name type="scientific">Exidia glandulosa HHB12029</name>
    <dbReference type="NCBI Taxonomy" id="1314781"/>
    <lineage>
        <taxon>Eukaryota</taxon>
        <taxon>Fungi</taxon>
        <taxon>Dikarya</taxon>
        <taxon>Basidiomycota</taxon>
        <taxon>Agaricomycotina</taxon>
        <taxon>Agaricomycetes</taxon>
        <taxon>Auriculariales</taxon>
        <taxon>Exidiaceae</taxon>
        <taxon>Exidia</taxon>
    </lineage>
</organism>
<evidence type="ECO:0000259" key="5">
    <source>
        <dbReference type="PROSITE" id="PS51782"/>
    </source>
</evidence>
<dbReference type="PROSITE" id="PS51782">
    <property type="entry name" value="LYSM"/>
    <property type="match status" value="1"/>
</dbReference>
<reference evidence="6 7" key="1">
    <citation type="journal article" date="2016" name="Mol. Biol. Evol.">
        <title>Comparative Genomics of Early-Diverging Mushroom-Forming Fungi Provides Insights into the Origins of Lignocellulose Decay Capabilities.</title>
        <authorList>
            <person name="Nagy L.G."/>
            <person name="Riley R."/>
            <person name="Tritt A."/>
            <person name="Adam C."/>
            <person name="Daum C."/>
            <person name="Floudas D."/>
            <person name="Sun H."/>
            <person name="Yadav J.S."/>
            <person name="Pangilinan J."/>
            <person name="Larsson K.H."/>
            <person name="Matsuura K."/>
            <person name="Barry K."/>
            <person name="Labutti K."/>
            <person name="Kuo R."/>
            <person name="Ohm R.A."/>
            <person name="Bhattacharya S.S."/>
            <person name="Shirouzu T."/>
            <person name="Yoshinaga Y."/>
            <person name="Martin F.M."/>
            <person name="Grigoriev I.V."/>
            <person name="Hibbett D.S."/>
        </authorList>
    </citation>
    <scope>NUCLEOTIDE SEQUENCE [LARGE SCALE GENOMIC DNA]</scope>
    <source>
        <strain evidence="6 7">HHB12029</strain>
    </source>
</reference>
<evidence type="ECO:0000256" key="2">
    <source>
        <dbReference type="ARBA" id="ARBA00023026"/>
    </source>
</evidence>
<gene>
    <name evidence="6" type="ORF">EXIGLDRAFT_793489</name>
</gene>
<evidence type="ECO:0000256" key="3">
    <source>
        <dbReference type="SAM" id="MobiDB-lite"/>
    </source>
</evidence>
<proteinExistence type="predicted"/>
<feature type="signal peptide" evidence="4">
    <location>
        <begin position="1"/>
        <end position="20"/>
    </location>
</feature>
<dbReference type="AlphaFoldDB" id="A0A165NM28"/>
<dbReference type="Pfam" id="PF01476">
    <property type="entry name" value="LysM"/>
    <property type="match status" value="1"/>
</dbReference>
<keyword evidence="7" id="KW-1185">Reference proteome</keyword>
<evidence type="ECO:0000313" key="6">
    <source>
        <dbReference type="EMBL" id="KZW00936.1"/>
    </source>
</evidence>
<dbReference type="InterPro" id="IPR052210">
    <property type="entry name" value="LysM1-like"/>
</dbReference>